<gene>
    <name evidence="2" type="ORF">EVA69_03750</name>
</gene>
<evidence type="ECO:0000313" key="3">
    <source>
        <dbReference type="Proteomes" id="UP000320404"/>
    </source>
</evidence>
<name>A0A520RZY5_9GAMM</name>
<dbReference type="Pfam" id="PF04338">
    <property type="entry name" value="DUF481"/>
    <property type="match status" value="1"/>
</dbReference>
<dbReference type="InterPro" id="IPR007433">
    <property type="entry name" value="DUF481"/>
</dbReference>
<keyword evidence="1" id="KW-0732">Signal</keyword>
<dbReference type="AlphaFoldDB" id="A0A520RZY5"/>
<reference evidence="2 3" key="1">
    <citation type="submission" date="2019-02" db="EMBL/GenBank/DDBJ databases">
        <title>Prokaryotic population dynamics and viral predation in marine succession experiment using metagenomics: the confinement effect.</title>
        <authorList>
            <person name="Haro-Moreno J.M."/>
            <person name="Rodriguez-Valera F."/>
            <person name="Lopez-Perez M."/>
        </authorList>
    </citation>
    <scope>NUCLEOTIDE SEQUENCE [LARGE SCALE GENOMIC DNA]</scope>
    <source>
        <strain evidence="2">MED-G158</strain>
    </source>
</reference>
<proteinExistence type="predicted"/>
<organism evidence="2 3">
    <name type="scientific">OM182 bacterium</name>
    <dbReference type="NCBI Taxonomy" id="2510334"/>
    <lineage>
        <taxon>Bacteria</taxon>
        <taxon>Pseudomonadati</taxon>
        <taxon>Pseudomonadota</taxon>
        <taxon>Gammaproteobacteria</taxon>
        <taxon>OMG group</taxon>
        <taxon>OM182 clade</taxon>
    </lineage>
</organism>
<evidence type="ECO:0000256" key="1">
    <source>
        <dbReference type="SAM" id="SignalP"/>
    </source>
</evidence>
<dbReference type="Proteomes" id="UP000320404">
    <property type="component" value="Unassembled WGS sequence"/>
</dbReference>
<protein>
    <submittedName>
        <fullName evidence="2">DUF481 domain-containing protein</fullName>
    </submittedName>
</protein>
<dbReference type="EMBL" id="SHAH01000046">
    <property type="protein sequence ID" value="RZO75786.1"/>
    <property type="molecule type" value="Genomic_DNA"/>
</dbReference>
<sequence length="238" mass="26745">MLKLNSLVILGALTLFGTAAMAQEEESGLTTEVELGAVFTSGNAEAESINFRGEVDWNRGGWDYGFLIDGLRQSQNDVLAAQRFYYVANANYELDEVSFIQTRLAHEDDRFSGYDSQTDLTVSYGRTTLTNLQNMSLTYEAGLGYRQSRAEVEDFDEAMFRLAGDYQWNISESADFGQTLSAEVGNETNIYRSESSIETRILDNLSLRFSIFVKHQTEVPVGRKKTDTETAITFVMNF</sequence>
<feature type="signal peptide" evidence="1">
    <location>
        <begin position="1"/>
        <end position="22"/>
    </location>
</feature>
<evidence type="ECO:0000313" key="2">
    <source>
        <dbReference type="EMBL" id="RZO75786.1"/>
    </source>
</evidence>
<comment type="caution">
    <text evidence="2">The sequence shown here is derived from an EMBL/GenBank/DDBJ whole genome shotgun (WGS) entry which is preliminary data.</text>
</comment>
<accession>A0A520RZY5</accession>
<feature type="chain" id="PRO_5021703931" evidence="1">
    <location>
        <begin position="23"/>
        <end position="238"/>
    </location>
</feature>